<organism evidence="1 2">
    <name type="scientific">Flavobacterium hydrophilum</name>
    <dbReference type="NCBI Taxonomy" id="2211445"/>
    <lineage>
        <taxon>Bacteria</taxon>
        <taxon>Pseudomonadati</taxon>
        <taxon>Bacteroidota</taxon>
        <taxon>Flavobacteriia</taxon>
        <taxon>Flavobacteriales</taxon>
        <taxon>Flavobacteriaceae</taxon>
        <taxon>Flavobacterium</taxon>
    </lineage>
</organism>
<name>A0A2V4C4A3_9FLAO</name>
<comment type="caution">
    <text evidence="1">The sequence shown here is derived from an EMBL/GenBank/DDBJ whole genome shotgun (WGS) entry which is preliminary data.</text>
</comment>
<sequence>MIRQSVLLISSLFIVSGFIVPATILKSDTDLVQSNIWHIAGPVNENYETINAVRQKEGIVRVTAKDNPVGEIELNVLITSSASNDGVPTNLPDNSRFVKITYKSTQLIKLQAREGNEAGTDCVHGGSHPRADLPASPNTFKTIKIPWTHFRQDGLPNGKLLDIHNLCKFNFVNYNPVSGALLEIKSVVIEN</sequence>
<protein>
    <recommendedName>
        <fullName evidence="3">NADH:ubiquinone oxidoreductase intermediate-associated protein 30 domain-containing protein</fullName>
    </recommendedName>
</protein>
<evidence type="ECO:0008006" key="3">
    <source>
        <dbReference type="Google" id="ProtNLM"/>
    </source>
</evidence>
<accession>A0A2V4C4A3</accession>
<proteinExistence type="predicted"/>
<dbReference type="Proteomes" id="UP000247681">
    <property type="component" value="Unassembled WGS sequence"/>
</dbReference>
<reference evidence="1 2" key="1">
    <citation type="submission" date="2018-05" db="EMBL/GenBank/DDBJ databases">
        <title>Flavobacterium sp. strain IMCC34758, incomplete genome.</title>
        <authorList>
            <person name="Joung Y."/>
        </authorList>
    </citation>
    <scope>NUCLEOTIDE SEQUENCE [LARGE SCALE GENOMIC DNA]</scope>
    <source>
        <strain evidence="1 2">IMCC34758</strain>
    </source>
</reference>
<dbReference type="AlphaFoldDB" id="A0A2V4C4A3"/>
<evidence type="ECO:0000313" key="2">
    <source>
        <dbReference type="Proteomes" id="UP000247681"/>
    </source>
</evidence>
<dbReference type="EMBL" id="QJHL01000001">
    <property type="protein sequence ID" value="PXY45827.1"/>
    <property type="molecule type" value="Genomic_DNA"/>
</dbReference>
<keyword evidence="2" id="KW-1185">Reference proteome</keyword>
<evidence type="ECO:0000313" key="1">
    <source>
        <dbReference type="EMBL" id="PXY45827.1"/>
    </source>
</evidence>
<dbReference type="OrthoDB" id="1351088at2"/>
<dbReference type="RefSeq" id="WP_110344850.1">
    <property type="nucleotide sequence ID" value="NZ_QJHL01000001.1"/>
</dbReference>
<gene>
    <name evidence="1" type="ORF">DMB68_01145</name>
</gene>